<dbReference type="InterPro" id="IPR031157">
    <property type="entry name" value="G_TR_CS"/>
</dbReference>
<feature type="compositionally biased region" description="Polar residues" evidence="14">
    <location>
        <begin position="289"/>
        <end position="310"/>
    </location>
</feature>
<dbReference type="Gene3D" id="2.40.30.10">
    <property type="entry name" value="Translation factors"/>
    <property type="match status" value="2"/>
</dbReference>
<feature type="compositionally biased region" description="Low complexity" evidence="14">
    <location>
        <begin position="212"/>
        <end position="221"/>
    </location>
</feature>
<accession>A0A427YVI7</accession>
<dbReference type="SUPFAM" id="SSF52540">
    <property type="entry name" value="P-loop containing nucleoside triphosphate hydrolases"/>
    <property type="match status" value="1"/>
</dbReference>
<feature type="compositionally biased region" description="Pro residues" evidence="14">
    <location>
        <begin position="256"/>
        <end position="266"/>
    </location>
</feature>
<dbReference type="InterPro" id="IPR027417">
    <property type="entry name" value="P-loop_NTPase"/>
</dbReference>
<dbReference type="SUPFAM" id="SSF50447">
    <property type="entry name" value="Translation proteins"/>
    <property type="match status" value="1"/>
</dbReference>
<organism evidence="16 17">
    <name type="scientific">Saitozyma podzolica</name>
    <dbReference type="NCBI Taxonomy" id="1890683"/>
    <lineage>
        <taxon>Eukaryota</taxon>
        <taxon>Fungi</taxon>
        <taxon>Dikarya</taxon>
        <taxon>Basidiomycota</taxon>
        <taxon>Agaricomycotina</taxon>
        <taxon>Tremellomycetes</taxon>
        <taxon>Tremellales</taxon>
        <taxon>Trimorphomycetaceae</taxon>
        <taxon>Saitozyma</taxon>
    </lineage>
</organism>
<name>A0A427YVI7_9TREE</name>
<dbReference type="CDD" id="cd01883">
    <property type="entry name" value="EF1_alpha"/>
    <property type="match status" value="1"/>
</dbReference>
<comment type="subcellular location">
    <subcellularLocation>
        <location evidence="1">Cytoplasm</location>
    </subcellularLocation>
</comment>
<evidence type="ECO:0000256" key="2">
    <source>
        <dbReference type="ARBA" id="ARBA00007249"/>
    </source>
</evidence>
<keyword evidence="7" id="KW-0547">Nucleotide-binding</keyword>
<evidence type="ECO:0000256" key="7">
    <source>
        <dbReference type="ARBA" id="ARBA00022741"/>
    </source>
</evidence>
<dbReference type="InterPro" id="IPR009001">
    <property type="entry name" value="Transl_elong_EF1A/Init_IF2_C"/>
</dbReference>
<evidence type="ECO:0000256" key="10">
    <source>
        <dbReference type="ARBA" id="ARBA00029585"/>
    </source>
</evidence>
<dbReference type="GO" id="GO:0000288">
    <property type="term" value="P:nuclear-transcribed mRNA catabolic process, deadenylation-dependent decay"/>
    <property type="evidence" value="ECO:0007669"/>
    <property type="project" value="InterPro"/>
</dbReference>
<evidence type="ECO:0000313" key="17">
    <source>
        <dbReference type="Proteomes" id="UP000279259"/>
    </source>
</evidence>
<dbReference type="Pfam" id="PF03144">
    <property type="entry name" value="GTP_EFTU_D2"/>
    <property type="match status" value="1"/>
</dbReference>
<dbReference type="EMBL" id="RSCD01000001">
    <property type="protein sequence ID" value="RSH95140.1"/>
    <property type="molecule type" value="Genomic_DNA"/>
</dbReference>
<gene>
    <name evidence="16" type="primary">SUP35</name>
    <name evidence="16" type="ORF">EHS25_000226</name>
</gene>
<dbReference type="GO" id="GO:0005829">
    <property type="term" value="C:cytosol"/>
    <property type="evidence" value="ECO:0007669"/>
    <property type="project" value="GOC"/>
</dbReference>
<dbReference type="SUPFAM" id="SSF50465">
    <property type="entry name" value="EF-Tu/eEF-1alpha/eIF2-gamma C-terminal domain"/>
    <property type="match status" value="1"/>
</dbReference>
<sequence>MSGPPGFNPGAFEFRPGQQAFVPRSQQQQQQQQQPGQPQQGQGFDPYAAYGQQGYQQGYQQQQYNQYGGYPQYGHQQGGYGGYPGAGMPQQQAYAPPQQRAYQPPVRQVQGFQPPNVGGGGGERAGATPPPSGRVDAGKPVSLSIGGGGAPKPAPSLSIGGAGPAKPAPSLSIGGGPAKPAPSLSIGGGGGPAKPAPSLSIGGAKKEDKTEPAATTTTATAKKVESKDEAASAPAPAPVPAATPKPAAAPAVETPPTVPSPAPEPKLAPVSAGGPPGTDAQAKVLAGQAGSSAASTPASKSGTATPTNFSKVSAKNDAEAIYKEQAAAGAEAMRDLYGGEDKDPNVKSHLNIIFAGHVDAGKSTMGGQLLFLTGAVDKRTMEKYEQEAKAAGRDTWYLSWALDSGKEERAKGKTVEVGRAYFETEKRRYTILDAPGHKTYVPSMISGAAQADVAMLVLSARKGEFETGFEREGQTREHAVLLKNNGINKLVLVVNKMDDPTVQWDKARFDEISSKITPFLKALGFNPKTDLTFIPVSAQVGENMKDRVDKKIAPWYEGPSLLEFLDNLTIMDRDINAPFMLPVSEKYNELGVMCMGKIESGRVKKGDTLLLMPNKSQVEVAGIFTESAEEIDVAYCGDNIRLRIRGISDEDVQPGFVLTSPKNPVKAVTAFKADLSILEAKSIITGGFSCVLHVHTLSEEVTISALLAYYEKRTRRKSKKPPQFAKTGMLVSALIETSAPICIEKFDDYRMLGRFTLRDEGRTIAIGKVTKLIENKESMPDVASLSVAA</sequence>
<dbReference type="GO" id="GO:0003747">
    <property type="term" value="F:translation release factor activity"/>
    <property type="evidence" value="ECO:0007669"/>
    <property type="project" value="InterPro"/>
</dbReference>
<dbReference type="PRINTS" id="PR00315">
    <property type="entry name" value="ELONGATNFCT"/>
</dbReference>
<keyword evidence="9" id="KW-0342">GTP-binding</keyword>
<evidence type="ECO:0000256" key="12">
    <source>
        <dbReference type="ARBA" id="ARBA00030845"/>
    </source>
</evidence>
<dbReference type="InterPro" id="IPR003285">
    <property type="entry name" value="Sup35"/>
</dbReference>
<evidence type="ECO:0000256" key="4">
    <source>
        <dbReference type="ARBA" id="ARBA00022490"/>
    </source>
</evidence>
<dbReference type="Pfam" id="PF22594">
    <property type="entry name" value="GTP-eEF1A_C"/>
    <property type="match status" value="1"/>
</dbReference>
<dbReference type="InterPro" id="IPR050100">
    <property type="entry name" value="TRAFAC_GTPase_members"/>
</dbReference>
<evidence type="ECO:0000256" key="13">
    <source>
        <dbReference type="ARBA" id="ARBA00031881"/>
    </source>
</evidence>
<dbReference type="InterPro" id="IPR009000">
    <property type="entry name" value="Transl_B-barrel_sf"/>
</dbReference>
<evidence type="ECO:0000256" key="6">
    <source>
        <dbReference type="ARBA" id="ARBA00022737"/>
    </source>
</evidence>
<dbReference type="GO" id="GO:0005525">
    <property type="term" value="F:GTP binding"/>
    <property type="evidence" value="ECO:0007669"/>
    <property type="project" value="UniProtKB-KW"/>
</dbReference>
<dbReference type="GO" id="GO:0003924">
    <property type="term" value="F:GTPase activity"/>
    <property type="evidence" value="ECO:0007669"/>
    <property type="project" value="InterPro"/>
</dbReference>
<dbReference type="Proteomes" id="UP000279259">
    <property type="component" value="Unassembled WGS sequence"/>
</dbReference>
<evidence type="ECO:0000256" key="8">
    <source>
        <dbReference type="ARBA" id="ARBA00022917"/>
    </source>
</evidence>
<reference evidence="16 17" key="1">
    <citation type="submission" date="2018-11" db="EMBL/GenBank/DDBJ databases">
        <title>Genome sequence of Saitozyma podzolica DSM 27192.</title>
        <authorList>
            <person name="Aliyu H."/>
            <person name="Gorte O."/>
            <person name="Ochsenreither K."/>
        </authorList>
    </citation>
    <scope>NUCLEOTIDE SEQUENCE [LARGE SCALE GENOMIC DNA]</scope>
    <source>
        <strain evidence="16 17">DSM 27192</strain>
    </source>
</reference>
<keyword evidence="8" id="KW-0648">Protein biosynthesis</keyword>
<dbReference type="PROSITE" id="PS51722">
    <property type="entry name" value="G_TR_2"/>
    <property type="match status" value="1"/>
</dbReference>
<evidence type="ECO:0000256" key="14">
    <source>
        <dbReference type="SAM" id="MobiDB-lite"/>
    </source>
</evidence>
<comment type="caution">
    <text evidence="16">The sequence shown here is derived from an EMBL/GenBank/DDBJ whole genome shotgun (WGS) entry which is preliminary data.</text>
</comment>
<dbReference type="FunFam" id="3.40.50.300:FF:000503">
    <property type="entry name" value="Peptide chain release factor subunit 3"/>
    <property type="match status" value="1"/>
</dbReference>
<feature type="region of interest" description="Disordered" evidence="14">
    <location>
        <begin position="1"/>
        <end position="310"/>
    </location>
</feature>
<evidence type="ECO:0000256" key="5">
    <source>
        <dbReference type="ARBA" id="ARBA00022553"/>
    </source>
</evidence>
<evidence type="ECO:0000256" key="9">
    <source>
        <dbReference type="ARBA" id="ARBA00023134"/>
    </source>
</evidence>
<dbReference type="PRINTS" id="PR01343">
    <property type="entry name" value="YEASTERF"/>
</dbReference>
<proteinExistence type="inferred from homology"/>
<dbReference type="GO" id="GO:0002184">
    <property type="term" value="P:cytoplasmic translational termination"/>
    <property type="evidence" value="ECO:0007669"/>
    <property type="project" value="UniProtKB-ARBA"/>
</dbReference>
<dbReference type="InterPro" id="IPR054696">
    <property type="entry name" value="GTP-eEF1A_C"/>
</dbReference>
<dbReference type="PROSITE" id="PS00301">
    <property type="entry name" value="G_TR_1"/>
    <property type="match status" value="1"/>
</dbReference>
<evidence type="ECO:0000256" key="3">
    <source>
        <dbReference type="ARBA" id="ARBA00015765"/>
    </source>
</evidence>
<dbReference type="InterPro" id="IPR000795">
    <property type="entry name" value="T_Tr_GTP-bd_dom"/>
</dbReference>
<evidence type="ECO:0000256" key="1">
    <source>
        <dbReference type="ARBA" id="ARBA00004496"/>
    </source>
</evidence>
<comment type="similarity">
    <text evidence="2">Belongs to the TRAFAC class translation factor GTPase superfamily. Classic translation factor GTPase family. EF-Tu/EF-1A subfamily.</text>
</comment>
<evidence type="ECO:0000259" key="15">
    <source>
        <dbReference type="PROSITE" id="PS51722"/>
    </source>
</evidence>
<dbReference type="PANTHER" id="PTHR23115">
    <property type="entry name" value="TRANSLATION FACTOR"/>
    <property type="match status" value="1"/>
</dbReference>
<feature type="compositionally biased region" description="Gly residues" evidence="14">
    <location>
        <begin position="76"/>
        <end position="85"/>
    </location>
</feature>
<dbReference type="STRING" id="1890683.A0A427YVI7"/>
<feature type="compositionally biased region" description="Low complexity" evidence="14">
    <location>
        <begin position="86"/>
        <end position="116"/>
    </location>
</feature>
<keyword evidence="17" id="KW-1185">Reference proteome</keyword>
<feature type="compositionally biased region" description="Low complexity" evidence="14">
    <location>
        <begin position="26"/>
        <end position="75"/>
    </location>
</feature>
<dbReference type="InterPro" id="IPR004161">
    <property type="entry name" value="EFTu-like_2"/>
</dbReference>
<keyword evidence="4" id="KW-0963">Cytoplasm</keyword>
<feature type="domain" description="Tr-type G" evidence="15">
    <location>
        <begin position="347"/>
        <end position="572"/>
    </location>
</feature>
<evidence type="ECO:0000256" key="11">
    <source>
        <dbReference type="ARBA" id="ARBA00030210"/>
    </source>
</evidence>
<evidence type="ECO:0000313" key="16">
    <source>
        <dbReference type="EMBL" id="RSH95140.1"/>
    </source>
</evidence>
<keyword evidence="6" id="KW-0677">Repeat</keyword>
<dbReference type="Gene3D" id="3.40.50.300">
    <property type="entry name" value="P-loop containing nucleotide triphosphate hydrolases"/>
    <property type="match status" value="1"/>
</dbReference>
<dbReference type="AlphaFoldDB" id="A0A427YVI7"/>
<dbReference type="CDD" id="cd04089">
    <property type="entry name" value="eRF3_II"/>
    <property type="match status" value="1"/>
</dbReference>
<dbReference type="OrthoDB" id="342024at2759"/>
<feature type="compositionally biased region" description="Low complexity" evidence="14">
    <location>
        <begin position="244"/>
        <end position="255"/>
    </location>
</feature>
<dbReference type="Pfam" id="PF00009">
    <property type="entry name" value="GTP_EFTU"/>
    <property type="match status" value="1"/>
</dbReference>
<protein>
    <recommendedName>
        <fullName evidence="3">Eukaryotic peptide chain release factor GTP-binding subunit</fullName>
    </recommendedName>
    <alternativeName>
        <fullName evidence="13">ERF-3</fullName>
    </alternativeName>
    <alternativeName>
        <fullName evidence="12">ERF2</fullName>
    </alternativeName>
    <alternativeName>
        <fullName evidence="10">Polypeptide release factor 3</fullName>
    </alternativeName>
    <alternativeName>
        <fullName evidence="11">Translation release factor 3</fullName>
    </alternativeName>
</protein>
<dbReference type="FunFam" id="2.40.30.10:FF:000020">
    <property type="entry name" value="Translation elongation factor EF-1"/>
    <property type="match status" value="1"/>
</dbReference>
<keyword evidence="5" id="KW-0597">Phosphoprotein</keyword>
<dbReference type="CDD" id="cd03704">
    <property type="entry name" value="eRF3_C_III"/>
    <property type="match status" value="1"/>
</dbReference>